<dbReference type="AlphaFoldDB" id="A0A0N4ULJ4"/>
<accession>A0A0N4ULJ4</accession>
<organism evidence="3 5">
    <name type="scientific">Dracunculus medinensis</name>
    <name type="common">Guinea worm</name>
    <dbReference type="NCBI Taxonomy" id="318479"/>
    <lineage>
        <taxon>Eukaryota</taxon>
        <taxon>Metazoa</taxon>
        <taxon>Ecdysozoa</taxon>
        <taxon>Nematoda</taxon>
        <taxon>Chromadorea</taxon>
        <taxon>Rhabditida</taxon>
        <taxon>Spirurina</taxon>
        <taxon>Dracunculoidea</taxon>
        <taxon>Dracunculidae</taxon>
        <taxon>Dracunculus</taxon>
    </lineage>
</organism>
<evidence type="ECO:0000313" key="3">
    <source>
        <dbReference type="Proteomes" id="UP000038040"/>
    </source>
</evidence>
<sequence length="155" mass="18535">MAKKGKLDEDGVLKLNDDLAKKMKEERKRAKKEAKRLKKEMRRLKKEEISGYDPSKIKKKTIDDVDWRLQKKSDSPGLVKDDDIYGKNEHFNFGKPKKEIPPPPSHNPRPDFEKASWRDIEIWKAVKEREKVEKGNKETVWKEEEHYLPKRFHRD</sequence>
<feature type="compositionally biased region" description="Basic and acidic residues" evidence="1">
    <location>
        <begin position="1"/>
        <end position="28"/>
    </location>
</feature>
<evidence type="ECO:0000256" key="1">
    <source>
        <dbReference type="SAM" id="MobiDB-lite"/>
    </source>
</evidence>
<dbReference type="Proteomes" id="UP000038040">
    <property type="component" value="Unplaced"/>
</dbReference>
<dbReference type="STRING" id="318479.A0A0N4ULJ4"/>
<evidence type="ECO:0000313" key="4">
    <source>
        <dbReference type="Proteomes" id="UP000274756"/>
    </source>
</evidence>
<proteinExistence type="predicted"/>
<reference evidence="5" key="1">
    <citation type="submission" date="2017-02" db="UniProtKB">
        <authorList>
            <consortium name="WormBaseParasite"/>
        </authorList>
    </citation>
    <scope>IDENTIFICATION</scope>
</reference>
<evidence type="ECO:0000313" key="2">
    <source>
        <dbReference type="EMBL" id="VDN52612.1"/>
    </source>
</evidence>
<dbReference type="WBParaSite" id="DME_0000867001-mRNA-1">
    <property type="protein sequence ID" value="DME_0000867001-mRNA-1"/>
    <property type="gene ID" value="DME_0000867001"/>
</dbReference>
<reference evidence="2 4" key="2">
    <citation type="submission" date="2018-11" db="EMBL/GenBank/DDBJ databases">
        <authorList>
            <consortium name="Pathogen Informatics"/>
        </authorList>
    </citation>
    <scope>NUCLEOTIDE SEQUENCE [LARGE SCALE GENOMIC DNA]</scope>
</reference>
<feature type="compositionally biased region" description="Basic and acidic residues" evidence="1">
    <location>
        <begin position="72"/>
        <end position="100"/>
    </location>
</feature>
<dbReference type="OrthoDB" id="2573941at2759"/>
<feature type="region of interest" description="Disordered" evidence="1">
    <location>
        <begin position="1"/>
        <end position="53"/>
    </location>
</feature>
<dbReference type="EMBL" id="UYYG01000068">
    <property type="protein sequence ID" value="VDN52612.1"/>
    <property type="molecule type" value="Genomic_DNA"/>
</dbReference>
<dbReference type="Proteomes" id="UP000274756">
    <property type="component" value="Unassembled WGS sequence"/>
</dbReference>
<keyword evidence="4" id="KW-1185">Reference proteome</keyword>
<evidence type="ECO:0000313" key="5">
    <source>
        <dbReference type="WBParaSite" id="DME_0000867001-mRNA-1"/>
    </source>
</evidence>
<gene>
    <name evidence="2" type="ORF">DME_LOCUS2585</name>
</gene>
<feature type="compositionally biased region" description="Basic residues" evidence="1">
    <location>
        <begin position="29"/>
        <end position="44"/>
    </location>
</feature>
<name>A0A0N4ULJ4_DRAME</name>
<protein>
    <submittedName>
        <fullName evidence="5">BUD13 homolog</fullName>
    </submittedName>
</protein>
<feature type="region of interest" description="Disordered" evidence="1">
    <location>
        <begin position="72"/>
        <end position="114"/>
    </location>
</feature>